<protein>
    <submittedName>
        <fullName evidence="2">Uncharacterized protein</fullName>
    </submittedName>
</protein>
<dbReference type="AlphaFoldDB" id="A0A0P1GQJ0"/>
<feature type="transmembrane region" description="Helical" evidence="1">
    <location>
        <begin position="12"/>
        <end position="33"/>
    </location>
</feature>
<organism evidence="2 3">
    <name type="scientific">Thalassovita mediterranea</name>
    <dbReference type="NCBI Taxonomy" id="340021"/>
    <lineage>
        <taxon>Bacteria</taxon>
        <taxon>Pseudomonadati</taxon>
        <taxon>Pseudomonadota</taxon>
        <taxon>Alphaproteobacteria</taxon>
        <taxon>Rhodobacterales</taxon>
        <taxon>Roseobacteraceae</taxon>
        <taxon>Thalassovita</taxon>
    </lineage>
</organism>
<dbReference type="Proteomes" id="UP000051681">
    <property type="component" value="Unassembled WGS sequence"/>
</dbReference>
<evidence type="ECO:0000256" key="1">
    <source>
        <dbReference type="SAM" id="Phobius"/>
    </source>
</evidence>
<evidence type="ECO:0000313" key="2">
    <source>
        <dbReference type="EMBL" id="CUH84605.1"/>
    </source>
</evidence>
<keyword evidence="3" id="KW-1185">Reference proteome</keyword>
<keyword evidence="1" id="KW-1133">Transmembrane helix</keyword>
<dbReference type="EMBL" id="CYSF01000007">
    <property type="protein sequence ID" value="CUH84605.1"/>
    <property type="molecule type" value="Genomic_DNA"/>
</dbReference>
<gene>
    <name evidence="2" type="ORF">TM5383_01816</name>
</gene>
<reference evidence="2 3" key="1">
    <citation type="submission" date="2015-09" db="EMBL/GenBank/DDBJ databases">
        <authorList>
            <consortium name="Swine Surveillance"/>
        </authorList>
    </citation>
    <scope>NUCLEOTIDE SEQUENCE [LARGE SCALE GENOMIC DNA]</scope>
    <source>
        <strain evidence="2 3">CECT 8383</strain>
    </source>
</reference>
<evidence type="ECO:0000313" key="3">
    <source>
        <dbReference type="Proteomes" id="UP000051681"/>
    </source>
</evidence>
<dbReference type="RefSeq" id="WP_058318693.1">
    <property type="nucleotide sequence ID" value="NZ_CYSF01000007.1"/>
</dbReference>
<proteinExistence type="predicted"/>
<sequence length="233" mass="26307">METGIFKWLWRFNAFAIAFAAMLCTLGAALLLYEYWQTRTRDRYAVEVVNVTQDDDPSIVEDYAYGMAERLSGGDYLVPLLLRQQFNASGFSKTTDSNTINYLKLSPQGQEAWLFEGRGQLAMNRWSIKRPLGGKDTEIVAYTLEVVRKDTNRDQRLSDRDRKDLCLLDAAFSACTPVLTDHDSYQRVGETAETLTIAATRDKTVTLFTLSIADQTILHEQVLPAVETALVTN</sequence>
<accession>A0A0P1GQJ0</accession>
<keyword evidence="1" id="KW-0812">Transmembrane</keyword>
<dbReference type="OrthoDB" id="7877243at2"/>
<keyword evidence="1" id="KW-0472">Membrane</keyword>
<name>A0A0P1GQJ0_9RHOB</name>